<dbReference type="RefSeq" id="WP_193907059.1">
    <property type="nucleotide sequence ID" value="NZ_JADEXG010000022.1"/>
</dbReference>
<name>A0A8J7A6T4_9CYAN</name>
<reference evidence="1" key="1">
    <citation type="submission" date="2020-10" db="EMBL/GenBank/DDBJ databases">
        <authorList>
            <person name="Castelo-Branco R."/>
            <person name="Eusebio N."/>
            <person name="Adriana R."/>
            <person name="Vieira A."/>
            <person name="Brugerolle De Fraissinette N."/>
            <person name="Rezende De Castro R."/>
            <person name="Schneider M.P."/>
            <person name="Vasconcelos V."/>
            <person name="Leao P.N."/>
        </authorList>
    </citation>
    <scope>NUCLEOTIDE SEQUENCE</scope>
    <source>
        <strain evidence="1">LEGE 07310</strain>
    </source>
</reference>
<keyword evidence="2" id="KW-1185">Reference proteome</keyword>
<organism evidence="1 2">
    <name type="scientific">Vasconcelosia minhoensis LEGE 07310</name>
    <dbReference type="NCBI Taxonomy" id="915328"/>
    <lineage>
        <taxon>Bacteria</taxon>
        <taxon>Bacillati</taxon>
        <taxon>Cyanobacteriota</taxon>
        <taxon>Cyanophyceae</taxon>
        <taxon>Nodosilineales</taxon>
        <taxon>Cymatolegaceae</taxon>
        <taxon>Vasconcelosia</taxon>
        <taxon>Vasconcelosia minhoensis</taxon>
    </lineage>
</organism>
<accession>A0A8J7A6T4</accession>
<sequence>MSVPLIPKLSRLPQHLPAEAAVSIELEEGIPMFRASSTVQTRIEELLFKQKEAALSLAEAQELDCYEEIDDYLSFVNRTVRNLFLAQAQKAF</sequence>
<dbReference type="AlphaFoldDB" id="A0A8J7A6T4"/>
<dbReference type="Proteomes" id="UP000636505">
    <property type="component" value="Unassembled WGS sequence"/>
</dbReference>
<evidence type="ECO:0000313" key="1">
    <source>
        <dbReference type="EMBL" id="MBE9077852.1"/>
    </source>
</evidence>
<proteinExistence type="predicted"/>
<evidence type="ECO:0000313" key="2">
    <source>
        <dbReference type="Proteomes" id="UP000636505"/>
    </source>
</evidence>
<dbReference type="EMBL" id="JADEXG010000022">
    <property type="protein sequence ID" value="MBE9077852.1"/>
    <property type="molecule type" value="Genomic_DNA"/>
</dbReference>
<comment type="caution">
    <text evidence="1">The sequence shown here is derived from an EMBL/GenBank/DDBJ whole genome shotgun (WGS) entry which is preliminary data.</text>
</comment>
<protein>
    <submittedName>
        <fullName evidence="1">Uncharacterized protein</fullName>
    </submittedName>
</protein>
<gene>
    <name evidence="1" type="ORF">IQ241_11195</name>
</gene>